<accession>A0A1V9Z8R0</accession>
<dbReference type="PROSITE" id="PS50195">
    <property type="entry name" value="PX"/>
    <property type="match status" value="1"/>
</dbReference>
<reference evidence="2 3" key="1">
    <citation type="journal article" date="2014" name="Genome Biol. Evol.">
        <title>The secreted proteins of Achlya hypogyna and Thraustotheca clavata identify the ancestral oomycete secretome and reveal gene acquisitions by horizontal gene transfer.</title>
        <authorList>
            <person name="Misner I."/>
            <person name="Blouin N."/>
            <person name="Leonard G."/>
            <person name="Richards T.A."/>
            <person name="Lane C.E."/>
        </authorList>
    </citation>
    <scope>NUCLEOTIDE SEQUENCE [LARGE SCALE GENOMIC DNA]</scope>
    <source>
        <strain evidence="2 3">ATCC 48635</strain>
    </source>
</reference>
<dbReference type="InterPro" id="IPR036871">
    <property type="entry name" value="PX_dom_sf"/>
</dbReference>
<proteinExistence type="predicted"/>
<evidence type="ECO:0000313" key="3">
    <source>
        <dbReference type="Proteomes" id="UP000243579"/>
    </source>
</evidence>
<dbReference type="SUPFAM" id="SSF64268">
    <property type="entry name" value="PX domain"/>
    <property type="match status" value="1"/>
</dbReference>
<evidence type="ECO:0000259" key="1">
    <source>
        <dbReference type="PROSITE" id="PS50195"/>
    </source>
</evidence>
<organism evidence="2 3">
    <name type="scientific">Achlya hypogyna</name>
    <name type="common">Oomycete</name>
    <name type="synonym">Protoachlya hypogyna</name>
    <dbReference type="NCBI Taxonomy" id="1202772"/>
    <lineage>
        <taxon>Eukaryota</taxon>
        <taxon>Sar</taxon>
        <taxon>Stramenopiles</taxon>
        <taxon>Oomycota</taxon>
        <taxon>Saprolegniomycetes</taxon>
        <taxon>Saprolegniales</taxon>
        <taxon>Achlyaceae</taxon>
        <taxon>Achlya</taxon>
    </lineage>
</organism>
<dbReference type="Proteomes" id="UP000243579">
    <property type="component" value="Unassembled WGS sequence"/>
</dbReference>
<dbReference type="GO" id="GO:0035091">
    <property type="term" value="F:phosphatidylinositol binding"/>
    <property type="evidence" value="ECO:0007669"/>
    <property type="project" value="InterPro"/>
</dbReference>
<dbReference type="Gene3D" id="3.30.1520.10">
    <property type="entry name" value="Phox-like domain"/>
    <property type="match status" value="1"/>
</dbReference>
<feature type="domain" description="PX" evidence="1">
    <location>
        <begin position="6"/>
        <end position="136"/>
    </location>
</feature>
<dbReference type="EMBL" id="JNBR01000365">
    <property type="protein sequence ID" value="OQR94386.1"/>
    <property type="molecule type" value="Genomic_DNA"/>
</dbReference>
<comment type="caution">
    <text evidence="2">The sequence shown here is derived from an EMBL/GenBank/DDBJ whole genome shotgun (WGS) entry which is preliminary data.</text>
</comment>
<keyword evidence="3" id="KW-1185">Reference proteome</keyword>
<protein>
    <recommendedName>
        <fullName evidence="1">PX domain-containing protein</fullName>
    </recommendedName>
</protein>
<dbReference type="InterPro" id="IPR001683">
    <property type="entry name" value="PX_dom"/>
</dbReference>
<dbReference type="CDD" id="cd06093">
    <property type="entry name" value="PX_domain"/>
    <property type="match status" value="1"/>
</dbReference>
<gene>
    <name evidence="2" type="ORF">ACHHYP_01398</name>
</gene>
<sequence>MVSRIEHVTTMRAKVASVTHGPDNVVYYIVHVERGAEAWQVSRRYSDFRQLYLGIQHHFLTAPDECHADIVTDLDTLEFPKRKVFHPHGLAQTRLDALRSFLKLLMIALHDELCDSDLTCPAAMHLSAFLRTDVSVPFQHCLSFAPHYGMCRLASRSCPTILSP</sequence>
<dbReference type="AlphaFoldDB" id="A0A1V9Z8R0"/>
<dbReference type="OrthoDB" id="152194at2759"/>
<name>A0A1V9Z8R0_ACHHY</name>
<dbReference type="Pfam" id="PF00787">
    <property type="entry name" value="PX"/>
    <property type="match status" value="1"/>
</dbReference>
<evidence type="ECO:0000313" key="2">
    <source>
        <dbReference type="EMBL" id="OQR94386.1"/>
    </source>
</evidence>